<keyword evidence="5" id="KW-0411">Iron-sulfur</keyword>
<reference evidence="8 9" key="1">
    <citation type="submission" date="2019-09" db="EMBL/GenBank/DDBJ databases">
        <title>FDA dAtabase for Regulatory Grade micrObial Sequences (FDA-ARGOS): Supporting development and validation of Infectious Disease Dx tests.</title>
        <authorList>
            <person name="Sciortino C."/>
            <person name="Tallon L."/>
            <person name="Sadzewicz L."/>
            <person name="Vavikolanu K."/>
            <person name="Mehta A."/>
            <person name="Aluvathingal J."/>
            <person name="Nadendla S."/>
            <person name="Nandy P."/>
            <person name="Geyer C."/>
            <person name="Yan Y."/>
            <person name="Sichtig H."/>
        </authorList>
    </citation>
    <scope>NUCLEOTIDE SEQUENCE [LARGE SCALE GENOMIC DNA]</scope>
    <source>
        <strain evidence="8 9">FDAARGOS_664</strain>
    </source>
</reference>
<evidence type="ECO:0000256" key="3">
    <source>
        <dbReference type="ARBA" id="ARBA00022723"/>
    </source>
</evidence>
<evidence type="ECO:0000256" key="5">
    <source>
        <dbReference type="ARBA" id="ARBA00023014"/>
    </source>
</evidence>
<keyword evidence="3" id="KW-0479">Metal-binding</keyword>
<dbReference type="InterPro" id="IPR036008">
    <property type="entry name" value="Aconitase_4Fe-4S_dom"/>
</dbReference>
<dbReference type="GO" id="GO:0051539">
    <property type="term" value="F:4 iron, 4 sulfur cluster binding"/>
    <property type="evidence" value="ECO:0007669"/>
    <property type="project" value="UniProtKB-KW"/>
</dbReference>
<dbReference type="GO" id="GO:0016836">
    <property type="term" value="F:hydro-lyase activity"/>
    <property type="evidence" value="ECO:0007669"/>
    <property type="project" value="InterPro"/>
</dbReference>
<comment type="subunit">
    <text evidence="1">Heterodimer of LeuC and LeuD.</text>
</comment>
<dbReference type="NCBIfam" id="TIGR01343">
    <property type="entry name" value="hacA_fam"/>
    <property type="match status" value="1"/>
</dbReference>
<evidence type="ECO:0000259" key="7">
    <source>
        <dbReference type="Pfam" id="PF00330"/>
    </source>
</evidence>
<dbReference type="InterPro" id="IPR015931">
    <property type="entry name" value="Acnase/IPM_dHydase_lsu_aba_1/3"/>
</dbReference>
<dbReference type="InterPro" id="IPR001030">
    <property type="entry name" value="Acoase/IPM_deHydtase_lsu_aba"/>
</dbReference>
<dbReference type="PANTHER" id="PTHR43822">
    <property type="entry name" value="HOMOACONITASE, MITOCHONDRIAL-RELATED"/>
    <property type="match status" value="1"/>
</dbReference>
<evidence type="ECO:0000256" key="4">
    <source>
        <dbReference type="ARBA" id="ARBA00023004"/>
    </source>
</evidence>
<dbReference type="RefSeq" id="WP_150374500.1">
    <property type="nucleotide sequence ID" value="NZ_CP044067.1"/>
</dbReference>
<feature type="domain" description="Aconitase/3-isopropylmalate dehydratase large subunit alpha/beta/alpha" evidence="7">
    <location>
        <begin position="95"/>
        <end position="422"/>
    </location>
</feature>
<accession>A0A5P2H8F4</accession>
<dbReference type="EMBL" id="CP044067">
    <property type="protein sequence ID" value="QET04437.1"/>
    <property type="molecule type" value="Genomic_DNA"/>
</dbReference>
<protein>
    <submittedName>
        <fullName evidence="8">Homoaconitate hydratase family protein</fullName>
    </submittedName>
</protein>
<sequence length="433" mass="45090">MRGQTLAEKLLSRAAVTTAGTKASTKLYAGDLAICEPDAAMGTDGSIPMALDYFRDMQEDGSLPAPARAERLVFALDHYGAVSGERALALQARARDYAQAHGVCVYEVGEGIGHQLMLERGRVLPGQLAVGADSHAVSYGALNAFGSGIGSSDFAGILQCGQIWLKVPGSIRVVLTGKLPAYASAKDLALTMARRLGAGGANYLALEFQGPGVATLDMDDRIVLANMSVEMGAKAGLFPYDLCTGAWLAARTDAPFEPAEADADAVYAQSMTFDLDAIAPQVALPHRVDNVVDIDAAGDTKIDMVYLGTCTGGRTKDYREALDVLRRGGGVATGVRLIVTPASAAIQSELEETGMLAEFEALGAELQPPGCGSCCGTCGSVPADGERVLSTANRNFKGRMGNRQAQIFLASPRACATAAVTGRLTDPREAGHA</sequence>
<dbReference type="InterPro" id="IPR050067">
    <property type="entry name" value="IPM_dehydratase_rel_enz"/>
</dbReference>
<dbReference type="PRINTS" id="PR00415">
    <property type="entry name" value="ACONITASE"/>
</dbReference>
<dbReference type="GO" id="GO:0043436">
    <property type="term" value="P:oxoacid metabolic process"/>
    <property type="evidence" value="ECO:0007669"/>
    <property type="project" value="UniProtKB-ARBA"/>
</dbReference>
<dbReference type="AlphaFoldDB" id="A0A5P2H8F4"/>
<name>A0A5P2H8F4_9BURK</name>
<dbReference type="Proteomes" id="UP000322822">
    <property type="component" value="Chromosome 2"/>
</dbReference>
<dbReference type="PANTHER" id="PTHR43822:SF2">
    <property type="entry name" value="HOMOACONITASE, MITOCHONDRIAL"/>
    <property type="match status" value="1"/>
</dbReference>
<keyword evidence="2" id="KW-0004">4Fe-4S</keyword>
<evidence type="ECO:0000313" key="9">
    <source>
        <dbReference type="Proteomes" id="UP000322822"/>
    </source>
</evidence>
<dbReference type="Gene3D" id="3.30.499.10">
    <property type="entry name" value="Aconitase, domain 3"/>
    <property type="match status" value="2"/>
</dbReference>
<keyword evidence="6" id="KW-0456">Lyase</keyword>
<gene>
    <name evidence="8" type="ORF">FOB72_20135</name>
</gene>
<dbReference type="GO" id="GO:0046872">
    <property type="term" value="F:metal ion binding"/>
    <property type="evidence" value="ECO:0007669"/>
    <property type="project" value="UniProtKB-KW"/>
</dbReference>
<evidence type="ECO:0000256" key="6">
    <source>
        <dbReference type="ARBA" id="ARBA00023239"/>
    </source>
</evidence>
<proteinExistence type="predicted"/>
<dbReference type="GO" id="GO:0008652">
    <property type="term" value="P:amino acid biosynthetic process"/>
    <property type="evidence" value="ECO:0007669"/>
    <property type="project" value="InterPro"/>
</dbReference>
<organism evidence="8 9">
    <name type="scientific">Cupriavidus pauculus</name>
    <dbReference type="NCBI Taxonomy" id="82633"/>
    <lineage>
        <taxon>Bacteria</taxon>
        <taxon>Pseudomonadati</taxon>
        <taxon>Pseudomonadota</taxon>
        <taxon>Betaproteobacteria</taxon>
        <taxon>Burkholderiales</taxon>
        <taxon>Burkholderiaceae</taxon>
        <taxon>Cupriavidus</taxon>
    </lineage>
</organism>
<dbReference type="Pfam" id="PF00330">
    <property type="entry name" value="Aconitase"/>
    <property type="match status" value="1"/>
</dbReference>
<evidence type="ECO:0000313" key="8">
    <source>
        <dbReference type="EMBL" id="QET04437.1"/>
    </source>
</evidence>
<evidence type="ECO:0000256" key="1">
    <source>
        <dbReference type="ARBA" id="ARBA00011271"/>
    </source>
</evidence>
<dbReference type="SUPFAM" id="SSF53732">
    <property type="entry name" value="Aconitase iron-sulfur domain"/>
    <property type="match status" value="1"/>
</dbReference>
<evidence type="ECO:0000256" key="2">
    <source>
        <dbReference type="ARBA" id="ARBA00022485"/>
    </source>
</evidence>
<keyword evidence="4" id="KW-0408">Iron</keyword>
<dbReference type="NCBIfam" id="NF001614">
    <property type="entry name" value="PRK00402.1"/>
    <property type="match status" value="1"/>
</dbReference>
<dbReference type="OrthoDB" id="9802769at2"/>
<dbReference type="InterPro" id="IPR006251">
    <property type="entry name" value="Homoacnase/IPMdehydase_lsu"/>
</dbReference>